<gene>
    <name evidence="3" type="ORF">BDY17DRAFT_246469</name>
</gene>
<dbReference type="RefSeq" id="XP_033592870.1">
    <property type="nucleotide sequence ID" value="XM_033730727.1"/>
</dbReference>
<feature type="region of interest" description="Disordered" evidence="1">
    <location>
        <begin position="1"/>
        <end position="103"/>
    </location>
</feature>
<feature type="region of interest" description="Disordered" evidence="1">
    <location>
        <begin position="951"/>
        <end position="1004"/>
    </location>
</feature>
<feature type="compositionally biased region" description="Acidic residues" evidence="1">
    <location>
        <begin position="1103"/>
        <end position="1136"/>
    </location>
</feature>
<dbReference type="InterPro" id="IPR016024">
    <property type="entry name" value="ARM-type_fold"/>
</dbReference>
<dbReference type="InterPro" id="IPR013721">
    <property type="entry name" value="STAG"/>
</dbReference>
<dbReference type="PANTHER" id="PTHR11199:SF0">
    <property type="entry name" value="LD34181P-RELATED"/>
    <property type="match status" value="1"/>
</dbReference>
<feature type="region of interest" description="Disordered" evidence="1">
    <location>
        <begin position="108"/>
        <end position="127"/>
    </location>
</feature>
<dbReference type="Proteomes" id="UP000799767">
    <property type="component" value="Unassembled WGS sequence"/>
</dbReference>
<feature type="region of interest" description="Disordered" evidence="1">
    <location>
        <begin position="1065"/>
        <end position="1136"/>
    </location>
</feature>
<dbReference type="Pfam" id="PF21581">
    <property type="entry name" value="SCD"/>
    <property type="match status" value="1"/>
</dbReference>
<evidence type="ECO:0000259" key="2">
    <source>
        <dbReference type="PROSITE" id="PS51425"/>
    </source>
</evidence>
<organism evidence="3 4">
    <name type="scientific">Neohortaea acidophila</name>
    <dbReference type="NCBI Taxonomy" id="245834"/>
    <lineage>
        <taxon>Eukaryota</taxon>
        <taxon>Fungi</taxon>
        <taxon>Dikarya</taxon>
        <taxon>Ascomycota</taxon>
        <taxon>Pezizomycotina</taxon>
        <taxon>Dothideomycetes</taxon>
        <taxon>Dothideomycetidae</taxon>
        <taxon>Mycosphaerellales</taxon>
        <taxon>Teratosphaeriaceae</taxon>
        <taxon>Neohortaea</taxon>
    </lineage>
</organism>
<dbReference type="EMBL" id="MU001632">
    <property type="protein sequence ID" value="KAF2486301.1"/>
    <property type="molecule type" value="Genomic_DNA"/>
</dbReference>
<dbReference type="GO" id="GO:0003682">
    <property type="term" value="F:chromatin binding"/>
    <property type="evidence" value="ECO:0007669"/>
    <property type="project" value="TreeGrafter"/>
</dbReference>
<feature type="compositionally biased region" description="Acidic residues" evidence="1">
    <location>
        <begin position="961"/>
        <end position="992"/>
    </location>
</feature>
<feature type="compositionally biased region" description="Basic residues" evidence="1">
    <location>
        <begin position="114"/>
        <end position="123"/>
    </location>
</feature>
<evidence type="ECO:0000256" key="1">
    <source>
        <dbReference type="SAM" id="MobiDB-lite"/>
    </source>
</evidence>
<evidence type="ECO:0000313" key="3">
    <source>
        <dbReference type="EMBL" id="KAF2486301.1"/>
    </source>
</evidence>
<dbReference type="PROSITE" id="PS51425">
    <property type="entry name" value="SCD"/>
    <property type="match status" value="1"/>
</dbReference>
<dbReference type="Pfam" id="PF24571">
    <property type="entry name" value="HEAT_SCC3-SA"/>
    <property type="match status" value="1"/>
</dbReference>
<dbReference type="PANTHER" id="PTHR11199">
    <property type="entry name" value="STROMAL ANTIGEN"/>
    <property type="match status" value="1"/>
</dbReference>
<dbReference type="GO" id="GO:0005634">
    <property type="term" value="C:nucleus"/>
    <property type="evidence" value="ECO:0007669"/>
    <property type="project" value="TreeGrafter"/>
</dbReference>
<accession>A0A6A6Q2Q2</accession>
<reference evidence="3" key="1">
    <citation type="journal article" date="2020" name="Stud. Mycol.">
        <title>101 Dothideomycetes genomes: a test case for predicting lifestyles and emergence of pathogens.</title>
        <authorList>
            <person name="Haridas S."/>
            <person name="Albert R."/>
            <person name="Binder M."/>
            <person name="Bloem J."/>
            <person name="Labutti K."/>
            <person name="Salamov A."/>
            <person name="Andreopoulos B."/>
            <person name="Baker S."/>
            <person name="Barry K."/>
            <person name="Bills G."/>
            <person name="Bluhm B."/>
            <person name="Cannon C."/>
            <person name="Castanera R."/>
            <person name="Culley D."/>
            <person name="Daum C."/>
            <person name="Ezra D."/>
            <person name="Gonzalez J."/>
            <person name="Henrissat B."/>
            <person name="Kuo A."/>
            <person name="Liang C."/>
            <person name="Lipzen A."/>
            <person name="Lutzoni F."/>
            <person name="Magnuson J."/>
            <person name="Mondo S."/>
            <person name="Nolan M."/>
            <person name="Ohm R."/>
            <person name="Pangilinan J."/>
            <person name="Park H.-J."/>
            <person name="Ramirez L."/>
            <person name="Alfaro M."/>
            <person name="Sun H."/>
            <person name="Tritt A."/>
            <person name="Yoshinaga Y."/>
            <person name="Zwiers L.-H."/>
            <person name="Turgeon B."/>
            <person name="Goodwin S."/>
            <person name="Spatafora J."/>
            <person name="Crous P."/>
            <person name="Grigoriev I."/>
        </authorList>
    </citation>
    <scope>NUCLEOTIDE SEQUENCE</scope>
    <source>
        <strain evidence="3">CBS 113389</strain>
    </source>
</reference>
<keyword evidence="4" id="KW-1185">Reference proteome</keyword>
<dbReference type="InterPro" id="IPR056396">
    <property type="entry name" value="HEAT_SCC3-SA"/>
</dbReference>
<dbReference type="GeneID" id="54471729"/>
<dbReference type="GO" id="GO:0000785">
    <property type="term" value="C:chromatin"/>
    <property type="evidence" value="ECO:0007669"/>
    <property type="project" value="TreeGrafter"/>
</dbReference>
<protein>
    <submittedName>
        <fullName evidence="3">STAG domain-containing protein</fullName>
    </submittedName>
</protein>
<dbReference type="SUPFAM" id="SSF48371">
    <property type="entry name" value="ARM repeat"/>
    <property type="match status" value="1"/>
</dbReference>
<dbReference type="GO" id="GO:0008278">
    <property type="term" value="C:cohesin complex"/>
    <property type="evidence" value="ECO:0007669"/>
    <property type="project" value="TreeGrafter"/>
</dbReference>
<feature type="domain" description="SCD" evidence="2">
    <location>
        <begin position="309"/>
        <end position="394"/>
    </location>
</feature>
<name>A0A6A6Q2Q2_9PEZI</name>
<dbReference type="AlphaFoldDB" id="A0A6A6Q2Q2"/>
<sequence length="1136" mass="124265">MATSLSAVGEASNPPRRASGRVRKPVETTGSSPTSIGKRKRGDHTDAQGDAQMTDDDVSDEDQSSEEGEPDEEEVREQRKRARNAKASAPKKPAQKKAKVNGTTLAMRPAPAGARKRAAKRGKAVNTQDAEEAGGLYSEVFASGATLEEIAAEWLKTFEEHESRALASATAPTEYPLIAKGKAGTIFKESFSGFSNALLKAVAASGKLYDEPLIIDNLEVWFSTMSSAGNRAFRHTATVASLNIITALAEISAGRGKAAADGQRQATNERNKKNHNKARVRDIDARVKEATQAQEYIQEQLKDWFDTVFIHRYRDVDPAIRRDCAVALVDWIMALPEYFLDSGHLRYLGWVLSDTVAATRGEVVKQLHRLYKDKDKITGLGTFTERFRSRIVEIATSDAESSVRASGIELLYDIRESGLLEPDDIDAVGRLIYDSDSRVRKAVAAFFAENVKDLYNSKTDDLGGVESLEESLPEPDESNFDTPRLQWLMFKSLAEMMVEYDVEDDVPNHVERGRDGGLTLHAAANAESRFTLAADALYDNVDALQDWQGLCGYLLYDHSASRTNGVASDPLSQLKQESALKEREEVILLELVSASVKHAIIDLAESATKGKLTKKQKEELSEEQEDAARHLALVIPKLLKKFGDAPSTAAAVLRIQRALNLPSMRDLRQDSTAHAALLDDIRKQFMSHGTDEVLGPASEAILHAKSYGALDDVTEEKLGMLWEDVINNLAELIHPDAITVRGASETEQLVAISNNLLRITRLAQVSNPIAALEDSSIADNNNPSNTDYQGAIDYIIALIQRAQPSPNIPSISPEDSHLEDQIASRAADAALRYLQWKLQLIMQNAASASASDIPYDELEALATRRDTFVHNIEAVLQARAGGESVCASLAQDMLELHASAVLLKTIKLRPGMRDDWEALVMSLDEAAVTSILRVFTAVEKSFATLANKKLESAPAEKAADANDDEEDVHADPLDDDDDEPMSDSSPSDEDEAAQTQASQLRRENKLRKTVLAEKTLCELAGKMIYAVHAGVDDRGRMKRRLQRNRARLGPNFKELVGSYLDLGKEGKGKGKAARGKAKEKVGAGAGVGQAKGKGRFKSNAIVAEDEVDDEIEDDEEEEEEDVVGGGEEVESVREED</sequence>
<dbReference type="InterPro" id="IPR020839">
    <property type="entry name" value="SCD"/>
</dbReference>
<evidence type="ECO:0000313" key="4">
    <source>
        <dbReference type="Proteomes" id="UP000799767"/>
    </source>
</evidence>
<dbReference type="Pfam" id="PF08514">
    <property type="entry name" value="STAG"/>
    <property type="match status" value="1"/>
</dbReference>
<dbReference type="OrthoDB" id="498590at2759"/>
<dbReference type="InterPro" id="IPR039662">
    <property type="entry name" value="Cohesin_Scc3/SA"/>
</dbReference>
<feature type="compositionally biased region" description="Acidic residues" evidence="1">
    <location>
        <begin position="53"/>
        <end position="75"/>
    </location>
</feature>
<dbReference type="GO" id="GO:0007062">
    <property type="term" value="P:sister chromatid cohesion"/>
    <property type="evidence" value="ECO:0007669"/>
    <property type="project" value="UniProtKB-ARBA"/>
</dbReference>
<proteinExistence type="predicted"/>